<keyword evidence="3" id="KW-1185">Reference proteome</keyword>
<dbReference type="HOGENOM" id="CLU_1511030_0_0_1"/>
<dbReference type="Pfam" id="PF02204">
    <property type="entry name" value="VPS9"/>
    <property type="match status" value="1"/>
</dbReference>
<sequence>MKNIIKDISIIHNHFESLIIKNKIKCEYNNYLLNTKISIYSQHLKAKHLNIKQEILETINQNDILIAKFKNLQLLHSPTEIVDEFMCLIKLINTNHDTLLNILVYIIIKSNIRDLNSLLNFIMMYRRKIRIKCDHVVHIDDGEVDYYLKVFKISLLFIERMEFYDLNISKKEYDNLIK</sequence>
<evidence type="ECO:0000259" key="1">
    <source>
        <dbReference type="PROSITE" id="PS51205"/>
    </source>
</evidence>
<dbReference type="OrthoDB" id="300289at2759"/>
<evidence type="ECO:0000313" key="2">
    <source>
        <dbReference type="EMBL" id="EQB59831.1"/>
    </source>
</evidence>
<organism evidence="2 3">
    <name type="scientific">Vairimorpha apis BRL 01</name>
    <dbReference type="NCBI Taxonomy" id="1037528"/>
    <lineage>
        <taxon>Eukaryota</taxon>
        <taxon>Fungi</taxon>
        <taxon>Fungi incertae sedis</taxon>
        <taxon>Microsporidia</taxon>
        <taxon>Nosematidae</taxon>
        <taxon>Vairimorpha</taxon>
    </lineage>
</organism>
<evidence type="ECO:0000313" key="3">
    <source>
        <dbReference type="Proteomes" id="UP000053780"/>
    </source>
</evidence>
<accession>T0M8Q9</accession>
<proteinExistence type="predicted"/>
<name>T0M8Q9_9MICR</name>
<dbReference type="EMBL" id="KE647360">
    <property type="protein sequence ID" value="EQB59831.1"/>
    <property type="molecule type" value="Genomic_DNA"/>
</dbReference>
<dbReference type="InterPro" id="IPR003123">
    <property type="entry name" value="VPS9"/>
</dbReference>
<gene>
    <name evidence="2" type="ORF">NAPIS_ORF02597</name>
</gene>
<dbReference type="Gene3D" id="1.20.1050.80">
    <property type="entry name" value="VPS9 domain"/>
    <property type="match status" value="1"/>
</dbReference>
<dbReference type="Proteomes" id="UP000053780">
    <property type="component" value="Unassembled WGS sequence"/>
</dbReference>
<dbReference type="PROSITE" id="PS51205">
    <property type="entry name" value="VPS9"/>
    <property type="match status" value="1"/>
</dbReference>
<dbReference type="InterPro" id="IPR037191">
    <property type="entry name" value="VPS9_dom_sf"/>
</dbReference>
<dbReference type="SUPFAM" id="SSF109993">
    <property type="entry name" value="VPS9 domain"/>
    <property type="match status" value="1"/>
</dbReference>
<dbReference type="VEuPathDB" id="MicrosporidiaDB:NAPIS_ORF02597"/>
<dbReference type="AlphaFoldDB" id="T0M8Q9"/>
<feature type="domain" description="VPS9" evidence="1">
    <location>
        <begin position="27"/>
        <end position="167"/>
    </location>
</feature>
<dbReference type="GO" id="GO:0005840">
    <property type="term" value="C:ribosome"/>
    <property type="evidence" value="ECO:0007669"/>
    <property type="project" value="UniProtKB-KW"/>
</dbReference>
<protein>
    <submittedName>
        <fullName evidence="2">Ribosomal protein s5</fullName>
    </submittedName>
</protein>
<keyword evidence="2" id="KW-0687">Ribonucleoprotein</keyword>
<keyword evidence="2" id="KW-0689">Ribosomal protein</keyword>
<reference evidence="2 3" key="1">
    <citation type="journal article" date="2013" name="BMC Genomics">
        <title>Genome sequencing and comparative genomics of honey bee microsporidia, Nosema apis reveal novel insights into host-parasite interactions.</title>
        <authorList>
            <person name="Chen Yp."/>
            <person name="Pettis J.S."/>
            <person name="Zhao Y."/>
            <person name="Liu X."/>
            <person name="Tallon L.J."/>
            <person name="Sadzewicz L.D."/>
            <person name="Li R."/>
            <person name="Zheng H."/>
            <person name="Huang S."/>
            <person name="Zhang X."/>
            <person name="Hamilton M.C."/>
            <person name="Pernal S.F."/>
            <person name="Melathopoulos A.P."/>
            <person name="Yan X."/>
            <person name="Evans J.D."/>
        </authorList>
    </citation>
    <scope>NUCLEOTIDE SEQUENCE [LARGE SCALE GENOMIC DNA]</scope>
    <source>
        <strain evidence="2 3">BRL 01</strain>
    </source>
</reference>